<sequence length="107" mass="10642">MDVITDEHEGDLIVDDGSDVDVQGTVAGSCEVRGGKLEVHGTVTGDVTVLAGSVTVAGTIAGDLVVSDGTVDVHGTIVGRLIDDGDNQITVHPGAHINGTEAPTVGA</sequence>
<dbReference type="AlphaFoldDB" id="A0A5Q2MMP9"/>
<gene>
    <name evidence="1" type="ORF">GEV26_07535</name>
</gene>
<evidence type="ECO:0000313" key="1">
    <source>
        <dbReference type="EMBL" id="QGG41230.1"/>
    </source>
</evidence>
<accession>A0A5Q2MMP9</accession>
<dbReference type="Proteomes" id="UP000392064">
    <property type="component" value="Chromosome"/>
</dbReference>
<evidence type="ECO:0000313" key="2">
    <source>
        <dbReference type="Proteomes" id="UP000392064"/>
    </source>
</evidence>
<keyword evidence="2" id="KW-1185">Reference proteome</keyword>
<proteinExistence type="predicted"/>
<dbReference type="RefSeq" id="WP_153652499.1">
    <property type="nucleotide sequence ID" value="NZ_CP045737.1"/>
</dbReference>
<dbReference type="KEGG" id="aef:GEV26_07535"/>
<organism evidence="1 2">
    <name type="scientific">Aeromicrobium yanjiei</name>
    <dbReference type="NCBI Taxonomy" id="2662028"/>
    <lineage>
        <taxon>Bacteria</taxon>
        <taxon>Bacillati</taxon>
        <taxon>Actinomycetota</taxon>
        <taxon>Actinomycetes</taxon>
        <taxon>Propionibacteriales</taxon>
        <taxon>Nocardioidaceae</taxon>
        <taxon>Aeromicrobium</taxon>
    </lineage>
</organism>
<name>A0A5Q2MMP9_9ACTN</name>
<reference evidence="1 2" key="1">
    <citation type="submission" date="2019-11" db="EMBL/GenBank/DDBJ databases">
        <authorList>
            <person name="Li J."/>
        </authorList>
    </citation>
    <scope>NUCLEOTIDE SEQUENCE [LARGE SCALE GENOMIC DNA]</scope>
    <source>
        <strain evidence="1 2">MF47</strain>
    </source>
</reference>
<protein>
    <submittedName>
        <fullName evidence="1">Uncharacterized protein</fullName>
    </submittedName>
</protein>
<dbReference type="EMBL" id="CP045737">
    <property type="protein sequence ID" value="QGG41230.1"/>
    <property type="molecule type" value="Genomic_DNA"/>
</dbReference>